<dbReference type="PANTHER" id="PTHR34216:SF7">
    <property type="entry name" value="POLY-BETA-1,6-N-ACETYL-D-GLUCOSAMINE N-DEACETYLASE"/>
    <property type="match status" value="1"/>
</dbReference>
<dbReference type="InterPro" id="IPR002509">
    <property type="entry name" value="NODB_dom"/>
</dbReference>
<dbReference type="GO" id="GO:0043708">
    <property type="term" value="P:cell adhesion involved in biofilm formation"/>
    <property type="evidence" value="ECO:0007669"/>
    <property type="project" value="InterPro"/>
</dbReference>
<dbReference type="InterPro" id="IPR023854">
    <property type="entry name" value="PGA_deacetylase_PgaB"/>
</dbReference>
<proteinExistence type="predicted"/>
<name>G8LE13_9ENTR</name>
<gene>
    <name evidence="4" type="primary">pgaB</name>
    <name evidence="4" type="ORF">EcWSU1_03779</name>
</gene>
<feature type="domain" description="NodB homology" evidence="3">
    <location>
        <begin position="109"/>
        <end position="351"/>
    </location>
</feature>
<dbReference type="GO" id="GO:0005975">
    <property type="term" value="P:carbohydrate metabolic process"/>
    <property type="evidence" value="ECO:0007669"/>
    <property type="project" value="InterPro"/>
</dbReference>
<dbReference type="NCBIfam" id="NF011177">
    <property type="entry name" value="PRK14582.1"/>
    <property type="match status" value="1"/>
</dbReference>
<evidence type="ECO:0000256" key="1">
    <source>
        <dbReference type="ARBA" id="ARBA00022729"/>
    </source>
</evidence>
<dbReference type="Pfam" id="PF14883">
    <property type="entry name" value="GHL13"/>
    <property type="match status" value="1"/>
</dbReference>
<dbReference type="InterPro" id="IPR051398">
    <property type="entry name" value="Polysacch_Deacetylase"/>
</dbReference>
<feature type="chain" id="PRO_5003511046" evidence="2">
    <location>
        <begin position="27"/>
        <end position="669"/>
    </location>
</feature>
<dbReference type="Pfam" id="PF01522">
    <property type="entry name" value="Polysacc_deac_1"/>
    <property type="match status" value="1"/>
</dbReference>
<evidence type="ECO:0000313" key="5">
    <source>
        <dbReference type="Proteomes" id="UP000007838"/>
    </source>
</evidence>
<keyword evidence="1 2" id="KW-0732">Signal</keyword>
<dbReference type="Gene3D" id="3.20.20.370">
    <property type="entry name" value="Glycoside hydrolase/deacetylase"/>
    <property type="match status" value="1"/>
</dbReference>
<sequence>MNMLNKRFSVSLIIIGWLCLSASVCAQALSFMSPQERPQPEASKPWPKNHFLVLAYHDVEDDAADQRYLSVRTSALNEQIGWLVHHGYHAISVQDILDAHEGKKTLPPRAYLLSFDDGYSSFYTRVWPLLQAWNVPALWAPVGSWVDTPANQQVNFGGLMTPRERFATWDMVRELSQSPLVEIGSHTWASHYGIPANPQGSREPAIANRFYDKATGRYETDRQFNQRIADDVRKVTDKITRVTGKAPRAWVWPYGAANGTSLAIARKQGYQLAFTLEDGLADVRDLGNIPRLLISGNPSLKSFASTVSQIQEADPVRVMHVDLDYVYDPDPAQQTNNINKLVQRVYDMKISHVFLQAFSDPLGDGTIKALYFPNSRLPVRADLFNFVAWQLQTRAGVKVYAWMPVLSFDLSPALPRVQRWDRQTGQLHEATDPYIRLSPWNPEVRQQVTEIYEDLARYASFNGILFHDDAVLTDFEDAGPDALRAWNNRSIAAMQHDPAALHAWSRFKSQTLIGFTRSLSQAVKNIRGPQIKTARNMFALPILQPESEAWFAQNLDDFLMTYDWTVPMAMPLMESVPAEESDAWLTRLIAAVAARPSALNKTIFELQARDWEQKPQRAVPDTRLAQWMRILQLNGIKNYGYYPDDFINNQPDISRIRPEFSSYWYPDND</sequence>
<dbReference type="GO" id="GO:0016810">
    <property type="term" value="F:hydrolase activity, acting on carbon-nitrogen (but not peptide) bonds"/>
    <property type="evidence" value="ECO:0007669"/>
    <property type="project" value="InterPro"/>
</dbReference>
<dbReference type="InterPro" id="IPR032772">
    <property type="entry name" value="PGA_deacetylase_PgaB_C"/>
</dbReference>
<protein>
    <submittedName>
        <fullName evidence="4">Poly-beta-1,6-N-acetyl-D-glucosamine N-deacetylase</fullName>
    </submittedName>
</protein>
<dbReference type="InterPro" id="IPR011330">
    <property type="entry name" value="Glyco_hydro/deAcase_b/a-brl"/>
</dbReference>
<evidence type="ECO:0000256" key="2">
    <source>
        <dbReference type="SAM" id="SignalP"/>
    </source>
</evidence>
<reference evidence="4 5" key="1">
    <citation type="journal article" date="2011" name="Stand. Genomic Sci.">
        <title>Complete genome of the onion pathogen Enterobacter cloacae EcWSU1.</title>
        <authorList>
            <person name="Humann J.L."/>
            <person name="Wildung M."/>
            <person name="Cheng C.H."/>
            <person name="Lee T."/>
            <person name="Stewart J.E."/>
            <person name="Drew J.C."/>
            <person name="Triplett E.W."/>
            <person name="Main D."/>
            <person name="Schroeder B.K."/>
        </authorList>
    </citation>
    <scope>NUCLEOTIDE SEQUENCE [LARGE SCALE GENOMIC DNA]</scope>
    <source>
        <strain evidence="4 5">EcWSU1</strain>
    </source>
</reference>
<dbReference type="SUPFAM" id="SSF88713">
    <property type="entry name" value="Glycoside hydrolase/deacetylase"/>
    <property type="match status" value="1"/>
</dbReference>
<organism evidence="4 5">
    <name type="scientific">Enterobacter ludwigii</name>
    <dbReference type="NCBI Taxonomy" id="299767"/>
    <lineage>
        <taxon>Bacteria</taxon>
        <taxon>Pseudomonadati</taxon>
        <taxon>Pseudomonadota</taxon>
        <taxon>Gammaproteobacteria</taxon>
        <taxon>Enterobacterales</taxon>
        <taxon>Enterobacteriaceae</taxon>
        <taxon>Enterobacter</taxon>
        <taxon>Enterobacter cloacae complex</taxon>
    </lineage>
</organism>
<dbReference type="EMBL" id="CP002886">
    <property type="protein sequence ID" value="AEW75207.1"/>
    <property type="molecule type" value="Genomic_DNA"/>
</dbReference>
<feature type="signal peptide" evidence="2">
    <location>
        <begin position="1"/>
        <end position="26"/>
    </location>
</feature>
<accession>G8LE13</accession>
<dbReference type="KEGG" id="eec:EcWSU1_03779"/>
<evidence type="ECO:0000259" key="3">
    <source>
        <dbReference type="PROSITE" id="PS51677"/>
    </source>
</evidence>
<dbReference type="HOGENOM" id="CLU_030024_9_2_6"/>
<dbReference type="eggNOG" id="COG0726">
    <property type="taxonomic scope" value="Bacteria"/>
</dbReference>
<dbReference type="Proteomes" id="UP000007838">
    <property type="component" value="Chromosome"/>
</dbReference>
<evidence type="ECO:0000313" key="4">
    <source>
        <dbReference type="EMBL" id="AEW75207.1"/>
    </source>
</evidence>
<dbReference type="NCBIfam" id="TIGR03938">
    <property type="entry name" value="deacetyl_PgaB"/>
    <property type="match status" value="1"/>
</dbReference>
<dbReference type="AlphaFoldDB" id="G8LE13"/>
<dbReference type="PROSITE" id="PS51677">
    <property type="entry name" value="NODB"/>
    <property type="match status" value="1"/>
</dbReference>
<dbReference type="PANTHER" id="PTHR34216">
    <property type="match status" value="1"/>
</dbReference>
<dbReference type="Gene3D" id="3.20.20.80">
    <property type="entry name" value="Glycosidases"/>
    <property type="match status" value="1"/>
</dbReference>